<organism evidence="1 2">
    <name type="scientific">Altericroceibacterium indicum</name>
    <dbReference type="NCBI Taxonomy" id="374177"/>
    <lineage>
        <taxon>Bacteria</taxon>
        <taxon>Pseudomonadati</taxon>
        <taxon>Pseudomonadota</taxon>
        <taxon>Alphaproteobacteria</taxon>
        <taxon>Sphingomonadales</taxon>
        <taxon>Erythrobacteraceae</taxon>
        <taxon>Altericroceibacterium</taxon>
    </lineage>
</organism>
<dbReference type="OrthoDB" id="7505978at2"/>
<evidence type="ECO:0000313" key="2">
    <source>
        <dbReference type="Proteomes" id="UP000460561"/>
    </source>
</evidence>
<protein>
    <submittedName>
        <fullName evidence="1">Uncharacterized protein</fullName>
    </submittedName>
</protein>
<keyword evidence="2" id="KW-1185">Reference proteome</keyword>
<name>A0A845AE10_9SPHN</name>
<dbReference type="Proteomes" id="UP000460561">
    <property type="component" value="Unassembled WGS sequence"/>
</dbReference>
<dbReference type="RefSeq" id="WP_160740255.1">
    <property type="nucleotide sequence ID" value="NZ_WTYQ01000006.1"/>
</dbReference>
<dbReference type="EMBL" id="WTYQ01000006">
    <property type="protein sequence ID" value="MXP27035.1"/>
    <property type="molecule type" value="Genomic_DNA"/>
</dbReference>
<gene>
    <name evidence="1" type="ORF">GRI39_13460</name>
</gene>
<proteinExistence type="predicted"/>
<accession>A0A845AE10</accession>
<evidence type="ECO:0000313" key="1">
    <source>
        <dbReference type="EMBL" id="MXP27035.1"/>
    </source>
</evidence>
<comment type="caution">
    <text evidence="1">The sequence shown here is derived from an EMBL/GenBank/DDBJ whole genome shotgun (WGS) entry which is preliminary data.</text>
</comment>
<dbReference type="AlphaFoldDB" id="A0A845AE10"/>
<sequence length="383" mass="41763">MARAKAASQNFSFSWLIWTVALLIVAWATVGTEVDFAVQRRPQLADSVPDAFRNFAPAVEARNALLANDGTNTVSQATELLSRRPIPAENLSLLASGMMLEKSNRVGPVLQAGVTRGWRDMLLQLAALDGALQTRNWEVAIQRLTALRTMRRPKEFIDPVVEQIVQNPQGRRAYAAFLKGSPVETAGFIRDGLDFLDSATYTNVILMAAKDGAKFDCDQMANATDRLLRNNAGQNARQLWPKRCATVSSNQAGMMTFPSSTVENGPFDWQYPSEPGLMRDYRGNGPVTTLSFSNSDSLKRILAKRFLTLAPGQHSITMQDREGGSVSDIDVLVACLGKGARASVSRAANGIWNVTIPPEGCSVQQLRLRVPQGSGEIAQVLVK</sequence>
<reference evidence="1 2" key="1">
    <citation type="submission" date="2019-12" db="EMBL/GenBank/DDBJ databases">
        <title>Genomic-based taxomic classification of the family Erythrobacteraceae.</title>
        <authorList>
            <person name="Xu L."/>
        </authorList>
    </citation>
    <scope>NUCLEOTIDE SEQUENCE [LARGE SCALE GENOMIC DNA]</scope>
    <source>
        <strain evidence="1 2">DSM 18604</strain>
    </source>
</reference>